<protein>
    <submittedName>
        <fullName evidence="7">Uncharacterized protein</fullName>
    </submittedName>
</protein>
<name>A0A9W8DS39_9FUNG</name>
<keyword evidence="1" id="KW-0808">Transferase</keyword>
<keyword evidence="2" id="KW-0479">Metal-binding</keyword>
<evidence type="ECO:0000256" key="3">
    <source>
        <dbReference type="ARBA" id="ARBA00022771"/>
    </source>
</evidence>
<dbReference type="Gene3D" id="3.30.40.10">
    <property type="entry name" value="Zinc/RING finger domain, C3HC4 (zinc finger)"/>
    <property type="match status" value="1"/>
</dbReference>
<proteinExistence type="predicted"/>
<sequence length="392" mass="44051">MPEGLQSRKKAIQSTTTQTSASGKGEEIYTMTYLETFTVRNYNPELWCQVGALFEYSTQHYSSILALVASNIVLLLITSVSSVSWVFDSVPISAGQNTYDRLLNFILFKLFSVRAVLDTEWEDLIIWACCYSTFGYLYLISGLCRDYLDYNNRYQVRARVQWRVVGTLIGLFSSTSVIGIGCYYYLKPLFSLLVIEALTILLDTAQTFVKYVSFASEFFVQTRGETCDDAVCLLEYLTDIGIILLSIAHYLHIFVISGFSLNIINVIFLLNVRSLFTKLNTKVCGLSAFRLVTQCMETQFPDATDKEIAEFDDTCSICCDTLDKAKKLPCSHLFHRRRIPSGDVKEWISQLSDASNEHGSDLVMATPGINSSNMATFNSDQHNNAPGVGGRF</sequence>
<evidence type="ECO:0000256" key="2">
    <source>
        <dbReference type="ARBA" id="ARBA00022723"/>
    </source>
</evidence>
<evidence type="ECO:0000256" key="6">
    <source>
        <dbReference type="SAM" id="Phobius"/>
    </source>
</evidence>
<keyword evidence="6" id="KW-0472">Membrane</keyword>
<comment type="caution">
    <text evidence="7">The sequence shown here is derived from an EMBL/GenBank/DDBJ whole genome shotgun (WGS) entry which is preliminary data.</text>
</comment>
<gene>
    <name evidence="7" type="ORF">H4219_004014</name>
</gene>
<dbReference type="GO" id="GO:0005829">
    <property type="term" value="C:cytosol"/>
    <property type="evidence" value="ECO:0007669"/>
    <property type="project" value="TreeGrafter"/>
</dbReference>
<evidence type="ECO:0000256" key="1">
    <source>
        <dbReference type="ARBA" id="ARBA00022679"/>
    </source>
</evidence>
<dbReference type="Proteomes" id="UP001150538">
    <property type="component" value="Unassembled WGS sequence"/>
</dbReference>
<accession>A0A9W8DS39</accession>
<dbReference type="OrthoDB" id="10251342at2759"/>
<dbReference type="GO" id="GO:0000151">
    <property type="term" value="C:ubiquitin ligase complex"/>
    <property type="evidence" value="ECO:0007669"/>
    <property type="project" value="TreeGrafter"/>
</dbReference>
<dbReference type="SUPFAM" id="SSF57850">
    <property type="entry name" value="RING/U-box"/>
    <property type="match status" value="1"/>
</dbReference>
<keyword evidence="5" id="KW-0862">Zinc</keyword>
<evidence type="ECO:0000313" key="8">
    <source>
        <dbReference type="Proteomes" id="UP001150538"/>
    </source>
</evidence>
<keyword evidence="4" id="KW-0833">Ubl conjugation pathway</keyword>
<reference evidence="7" key="1">
    <citation type="submission" date="2022-07" db="EMBL/GenBank/DDBJ databases">
        <title>Phylogenomic reconstructions and comparative analyses of Kickxellomycotina fungi.</title>
        <authorList>
            <person name="Reynolds N.K."/>
            <person name="Stajich J.E."/>
            <person name="Barry K."/>
            <person name="Grigoriev I.V."/>
            <person name="Crous P."/>
            <person name="Smith M.E."/>
        </authorList>
    </citation>
    <scope>NUCLEOTIDE SEQUENCE</scope>
    <source>
        <strain evidence="7">NBRC 100468</strain>
    </source>
</reference>
<evidence type="ECO:0000313" key="7">
    <source>
        <dbReference type="EMBL" id="KAJ1916025.1"/>
    </source>
</evidence>
<keyword evidence="8" id="KW-1185">Reference proteome</keyword>
<dbReference type="GO" id="GO:0061630">
    <property type="term" value="F:ubiquitin protein ligase activity"/>
    <property type="evidence" value="ECO:0007669"/>
    <property type="project" value="TreeGrafter"/>
</dbReference>
<dbReference type="EMBL" id="JANBPU010000119">
    <property type="protein sequence ID" value="KAJ1916025.1"/>
    <property type="molecule type" value="Genomic_DNA"/>
</dbReference>
<dbReference type="GO" id="GO:0006511">
    <property type="term" value="P:ubiquitin-dependent protein catabolic process"/>
    <property type="evidence" value="ECO:0007669"/>
    <property type="project" value="TreeGrafter"/>
</dbReference>
<feature type="transmembrane region" description="Helical" evidence="6">
    <location>
        <begin position="64"/>
        <end position="87"/>
    </location>
</feature>
<keyword evidence="6" id="KW-0812">Transmembrane</keyword>
<dbReference type="GO" id="GO:0008270">
    <property type="term" value="F:zinc ion binding"/>
    <property type="evidence" value="ECO:0007669"/>
    <property type="project" value="UniProtKB-KW"/>
</dbReference>
<feature type="transmembrane region" description="Helical" evidence="6">
    <location>
        <begin position="124"/>
        <end position="144"/>
    </location>
</feature>
<keyword evidence="6" id="KW-1133">Transmembrane helix</keyword>
<dbReference type="PANTHER" id="PTHR15067">
    <property type="entry name" value="E3 UBIQUITIN-PROTEIN LIGASE RNF8"/>
    <property type="match status" value="1"/>
</dbReference>
<feature type="transmembrane region" description="Helical" evidence="6">
    <location>
        <begin position="164"/>
        <end position="186"/>
    </location>
</feature>
<evidence type="ECO:0000256" key="4">
    <source>
        <dbReference type="ARBA" id="ARBA00022786"/>
    </source>
</evidence>
<dbReference type="GO" id="GO:0016567">
    <property type="term" value="P:protein ubiquitination"/>
    <property type="evidence" value="ECO:0007669"/>
    <property type="project" value="TreeGrafter"/>
</dbReference>
<evidence type="ECO:0000256" key="5">
    <source>
        <dbReference type="ARBA" id="ARBA00022833"/>
    </source>
</evidence>
<dbReference type="InterPro" id="IPR013083">
    <property type="entry name" value="Znf_RING/FYVE/PHD"/>
</dbReference>
<dbReference type="PANTHER" id="PTHR15067:SF4">
    <property type="entry name" value="E3 UBIQUITIN-PROTEIN LIGASE RNF8"/>
    <property type="match status" value="1"/>
</dbReference>
<dbReference type="AlphaFoldDB" id="A0A9W8DS39"/>
<keyword evidence="3" id="KW-0863">Zinc-finger</keyword>
<feature type="transmembrane region" description="Helical" evidence="6">
    <location>
        <begin position="247"/>
        <end position="272"/>
    </location>
</feature>
<organism evidence="7 8">
    <name type="scientific">Mycoemilia scoparia</name>
    <dbReference type="NCBI Taxonomy" id="417184"/>
    <lineage>
        <taxon>Eukaryota</taxon>
        <taxon>Fungi</taxon>
        <taxon>Fungi incertae sedis</taxon>
        <taxon>Zoopagomycota</taxon>
        <taxon>Kickxellomycotina</taxon>
        <taxon>Kickxellomycetes</taxon>
        <taxon>Kickxellales</taxon>
        <taxon>Kickxellaceae</taxon>
        <taxon>Mycoemilia</taxon>
    </lineage>
</organism>